<proteinExistence type="predicted"/>
<accession>A0A8K1GJD6</accession>
<evidence type="ECO:0000313" key="1">
    <source>
        <dbReference type="EMBL" id="TRZ19273.1"/>
    </source>
</evidence>
<comment type="caution">
    <text evidence="1">The sequence shown here is derived from an EMBL/GenBank/DDBJ whole genome shotgun (WGS) entry which is preliminary data.</text>
</comment>
<protein>
    <submittedName>
        <fullName evidence="1">Uncharacterized protein</fullName>
    </submittedName>
</protein>
<sequence>MLVPAAGALAIPGDGGHVPGPVRALGAPAAAVLPGKDCSQSQFSSLPVLTLGIFTTHVQGLSLGLVELQEFTDPPLNPVKPSLQHDYHTTQFGVINKLAECHSNPLAMQGLLSSFPRRYNDQESPGLEVPTTQEHEARDYLGKLDAQKSTELDGRHPKVFMKLANIVVRPLLFFKGCDVRRRLDN</sequence>
<dbReference type="EMBL" id="SWJQ01000191">
    <property type="protein sequence ID" value="TRZ19273.1"/>
    <property type="molecule type" value="Genomic_DNA"/>
</dbReference>
<organism evidence="1 2">
    <name type="scientific">Zosterops borbonicus</name>
    <dbReference type="NCBI Taxonomy" id="364589"/>
    <lineage>
        <taxon>Eukaryota</taxon>
        <taxon>Metazoa</taxon>
        <taxon>Chordata</taxon>
        <taxon>Craniata</taxon>
        <taxon>Vertebrata</taxon>
        <taxon>Euteleostomi</taxon>
        <taxon>Archelosauria</taxon>
        <taxon>Archosauria</taxon>
        <taxon>Dinosauria</taxon>
        <taxon>Saurischia</taxon>
        <taxon>Theropoda</taxon>
        <taxon>Coelurosauria</taxon>
        <taxon>Aves</taxon>
        <taxon>Neognathae</taxon>
        <taxon>Neoaves</taxon>
        <taxon>Telluraves</taxon>
        <taxon>Australaves</taxon>
        <taxon>Passeriformes</taxon>
        <taxon>Sylvioidea</taxon>
        <taxon>Zosteropidae</taxon>
        <taxon>Zosterops</taxon>
    </lineage>
</organism>
<dbReference type="Proteomes" id="UP000796761">
    <property type="component" value="Unassembled WGS sequence"/>
</dbReference>
<evidence type="ECO:0000313" key="2">
    <source>
        <dbReference type="Proteomes" id="UP000796761"/>
    </source>
</evidence>
<gene>
    <name evidence="1" type="ORF">HGM15179_007829</name>
</gene>
<dbReference type="AlphaFoldDB" id="A0A8K1GJD6"/>
<keyword evidence="2" id="KW-1185">Reference proteome</keyword>
<reference evidence="1" key="1">
    <citation type="submission" date="2019-04" db="EMBL/GenBank/DDBJ databases">
        <title>Genome assembly of Zosterops borbonicus 15179.</title>
        <authorList>
            <person name="Leroy T."/>
            <person name="Anselmetti Y."/>
            <person name="Tilak M.-K."/>
            <person name="Nabholz B."/>
        </authorList>
    </citation>
    <scope>NUCLEOTIDE SEQUENCE</scope>
    <source>
        <strain evidence="1">HGM_15179</strain>
        <tissue evidence="1">Muscle</tissue>
    </source>
</reference>
<name>A0A8K1GJD6_9PASS</name>